<proteinExistence type="inferred from homology"/>
<dbReference type="Gene3D" id="3.30.560.10">
    <property type="entry name" value="Glucose Oxidase, domain 3"/>
    <property type="match status" value="1"/>
</dbReference>
<keyword evidence="3" id="KW-1185">Reference proteome</keyword>
<protein>
    <submittedName>
        <fullName evidence="2">9852_t:CDS:1</fullName>
    </submittedName>
</protein>
<comment type="caution">
    <text evidence="2">The sequence shown here is derived from an EMBL/GenBank/DDBJ whole genome shotgun (WGS) entry which is preliminary data.</text>
</comment>
<comment type="similarity">
    <text evidence="1">Belongs to the GMC oxidoreductase family.</text>
</comment>
<dbReference type="EMBL" id="CAJVQB010073211">
    <property type="protein sequence ID" value="CAG8843678.1"/>
    <property type="molecule type" value="Genomic_DNA"/>
</dbReference>
<dbReference type="PANTHER" id="PTHR11552">
    <property type="entry name" value="GLUCOSE-METHANOL-CHOLINE GMC OXIDOREDUCTASE"/>
    <property type="match status" value="1"/>
</dbReference>
<gene>
    <name evidence="2" type="ORF">GMARGA_LOCUS36670</name>
</gene>
<dbReference type="InterPro" id="IPR012132">
    <property type="entry name" value="GMC_OxRdtase"/>
</dbReference>
<feature type="non-terminal residue" evidence="2">
    <location>
        <position position="208"/>
    </location>
</feature>
<dbReference type="PANTHER" id="PTHR11552:SF147">
    <property type="entry name" value="CHOLINE DEHYDROGENASE, MITOCHONDRIAL"/>
    <property type="match status" value="1"/>
</dbReference>
<evidence type="ECO:0000256" key="1">
    <source>
        <dbReference type="ARBA" id="ARBA00010790"/>
    </source>
</evidence>
<dbReference type="Gene3D" id="3.50.50.60">
    <property type="entry name" value="FAD/NAD(P)-binding domain"/>
    <property type="match status" value="2"/>
</dbReference>
<reference evidence="2 3" key="1">
    <citation type="submission" date="2021-06" db="EMBL/GenBank/DDBJ databases">
        <authorList>
            <person name="Kallberg Y."/>
            <person name="Tangrot J."/>
            <person name="Rosling A."/>
        </authorList>
    </citation>
    <scope>NUCLEOTIDE SEQUENCE [LARGE SCALE GENOMIC DNA]</scope>
    <source>
        <strain evidence="2 3">120-4 pot B 10/14</strain>
    </source>
</reference>
<evidence type="ECO:0000313" key="2">
    <source>
        <dbReference type="EMBL" id="CAG8843678.1"/>
    </source>
</evidence>
<dbReference type="InterPro" id="IPR036188">
    <property type="entry name" value="FAD/NAD-bd_sf"/>
</dbReference>
<name>A0ABN7WYA3_GIGMA</name>
<organism evidence="2 3">
    <name type="scientific">Gigaspora margarita</name>
    <dbReference type="NCBI Taxonomy" id="4874"/>
    <lineage>
        <taxon>Eukaryota</taxon>
        <taxon>Fungi</taxon>
        <taxon>Fungi incertae sedis</taxon>
        <taxon>Mucoromycota</taxon>
        <taxon>Glomeromycotina</taxon>
        <taxon>Glomeromycetes</taxon>
        <taxon>Diversisporales</taxon>
        <taxon>Gigasporaceae</taxon>
        <taxon>Gigaspora</taxon>
    </lineage>
</organism>
<dbReference type="Proteomes" id="UP000789901">
    <property type="component" value="Unassembled WGS sequence"/>
</dbReference>
<dbReference type="SUPFAM" id="SSF51905">
    <property type="entry name" value="FAD/NAD(P)-binding domain"/>
    <property type="match status" value="1"/>
</dbReference>
<evidence type="ECO:0000313" key="3">
    <source>
        <dbReference type="Proteomes" id="UP000789901"/>
    </source>
</evidence>
<accession>A0ABN7WYA3</accession>
<sequence>MNQKVLSVIEKTQEDLKKDTKIQELWIKNICNHDKHAKFKIKETYNFIIVEAGIAGCVLARKLIHGIPNINILVLEAGGSNVHTNAFRLYDYDWGYVTQEQKMKSYVNPTKKVTVKKENPYPHGKARLSETVQYWVAQAFKALENNSRENPNEKFKQLHGFNSLHHVQDPHNRAYDIMSDLIDAVKNLGIPYNNDFNGEKQNGIRRFQ</sequence>